<dbReference type="GO" id="GO:0016020">
    <property type="term" value="C:membrane"/>
    <property type="evidence" value="ECO:0007669"/>
    <property type="project" value="InterPro"/>
</dbReference>
<feature type="transmembrane region" description="Helical" evidence="2">
    <location>
        <begin position="179"/>
        <end position="196"/>
    </location>
</feature>
<name>A0A426XX28_ENSVE</name>
<feature type="transmembrane region" description="Helical" evidence="2">
    <location>
        <begin position="31"/>
        <end position="52"/>
    </location>
</feature>
<dbReference type="PANTHER" id="PTHR11206">
    <property type="entry name" value="MULTIDRUG RESISTANCE PROTEIN"/>
    <property type="match status" value="1"/>
</dbReference>
<comment type="similarity">
    <text evidence="1">Belongs to the multi antimicrobial extrusion (MATE) (TC 2.A.66.1) family.</text>
</comment>
<evidence type="ECO:0008006" key="5">
    <source>
        <dbReference type="Google" id="ProtNLM"/>
    </source>
</evidence>
<dbReference type="AlphaFoldDB" id="A0A426XX28"/>
<dbReference type="InterPro" id="IPR002528">
    <property type="entry name" value="MATE_fam"/>
</dbReference>
<evidence type="ECO:0000256" key="2">
    <source>
        <dbReference type="SAM" id="Phobius"/>
    </source>
</evidence>
<accession>A0A426XX28</accession>
<evidence type="ECO:0000313" key="4">
    <source>
        <dbReference type="Proteomes" id="UP000287651"/>
    </source>
</evidence>
<feature type="transmembrane region" description="Helical" evidence="2">
    <location>
        <begin position="216"/>
        <end position="237"/>
    </location>
</feature>
<dbReference type="Proteomes" id="UP000287651">
    <property type="component" value="Unassembled WGS sequence"/>
</dbReference>
<evidence type="ECO:0000256" key="1">
    <source>
        <dbReference type="ARBA" id="ARBA00010199"/>
    </source>
</evidence>
<organism evidence="3 4">
    <name type="scientific">Ensete ventricosum</name>
    <name type="common">Abyssinian banana</name>
    <name type="synonym">Musa ensete</name>
    <dbReference type="NCBI Taxonomy" id="4639"/>
    <lineage>
        <taxon>Eukaryota</taxon>
        <taxon>Viridiplantae</taxon>
        <taxon>Streptophyta</taxon>
        <taxon>Embryophyta</taxon>
        <taxon>Tracheophyta</taxon>
        <taxon>Spermatophyta</taxon>
        <taxon>Magnoliopsida</taxon>
        <taxon>Liliopsida</taxon>
        <taxon>Zingiberales</taxon>
        <taxon>Musaceae</taxon>
        <taxon>Ensete</taxon>
    </lineage>
</organism>
<keyword evidence="2" id="KW-0812">Transmembrane</keyword>
<proteinExistence type="inferred from homology"/>
<keyword evidence="2" id="KW-0472">Membrane</keyword>
<comment type="caution">
    <text evidence="3">The sequence shown here is derived from an EMBL/GenBank/DDBJ whole genome shotgun (WGS) entry which is preliminary data.</text>
</comment>
<reference evidence="3 4" key="1">
    <citation type="journal article" date="2014" name="Agronomy (Basel)">
        <title>A Draft Genome Sequence for Ensete ventricosum, the Drought-Tolerant Tree Against Hunger.</title>
        <authorList>
            <person name="Harrison J."/>
            <person name="Moore K.A."/>
            <person name="Paszkiewicz K."/>
            <person name="Jones T."/>
            <person name="Grant M."/>
            <person name="Ambacheew D."/>
            <person name="Muzemil S."/>
            <person name="Studholme D.J."/>
        </authorList>
    </citation>
    <scope>NUCLEOTIDE SEQUENCE [LARGE SCALE GENOMIC DNA]</scope>
</reference>
<dbReference type="EMBL" id="AMZH03016726">
    <property type="protein sequence ID" value="RRT44055.1"/>
    <property type="molecule type" value="Genomic_DNA"/>
</dbReference>
<feature type="transmembrane region" description="Helical" evidence="2">
    <location>
        <begin position="64"/>
        <end position="83"/>
    </location>
</feature>
<dbReference type="GO" id="GO:0015297">
    <property type="term" value="F:antiporter activity"/>
    <property type="evidence" value="ECO:0007669"/>
    <property type="project" value="InterPro"/>
</dbReference>
<sequence>MEGGARERLLGEEAEVEEGLGRRLWKENKKLWVVAGPSIFTRFSTFGVTVISQAFVGHIGSTELAAYAVVSTVLMRFANGILVRTHASYPPFSPPPPLPSSLPFLRIPQQDICTLHFFIRGSSTDPLRFFHPSSSSSYVGLMIFLRTSLGMASALETLCGQSYGAKQYHMLGIYLQRSWIILCACALLLTPIFIFTTPLLKLLGQEESIAEMAGTVAHWFIPVFFSFVWAFTIQMYLQSQSKNIIITYLAVATLTLHLFLSWFMVMKLNLGLAGVMGSMILAMWIPVMGQLAFVFFGGCPETWTGFSFTAFLDLWAIVKLSLSSGVMLW</sequence>
<feature type="transmembrane region" description="Helical" evidence="2">
    <location>
        <begin position="303"/>
        <end position="322"/>
    </location>
</feature>
<feature type="transmembrane region" description="Helical" evidence="2">
    <location>
        <begin position="244"/>
        <end position="265"/>
    </location>
</feature>
<gene>
    <name evidence="3" type="ORF">B296_00051271</name>
</gene>
<feature type="transmembrane region" description="Helical" evidence="2">
    <location>
        <begin position="271"/>
        <end position="296"/>
    </location>
</feature>
<evidence type="ECO:0000313" key="3">
    <source>
        <dbReference type="EMBL" id="RRT44055.1"/>
    </source>
</evidence>
<keyword evidence="2" id="KW-1133">Transmembrane helix</keyword>
<protein>
    <recommendedName>
        <fullName evidence="5">Protein DETOXIFICATION</fullName>
    </recommendedName>
</protein>
<dbReference type="GO" id="GO:0042910">
    <property type="term" value="F:xenobiotic transmembrane transporter activity"/>
    <property type="evidence" value="ECO:0007669"/>
    <property type="project" value="InterPro"/>
</dbReference>
<dbReference type="Pfam" id="PF01554">
    <property type="entry name" value="MatE"/>
    <property type="match status" value="1"/>
</dbReference>